<evidence type="ECO:0000256" key="3">
    <source>
        <dbReference type="ARBA" id="ARBA00004236"/>
    </source>
</evidence>
<accession>A0A2N3G4H7</accession>
<evidence type="ECO:0000313" key="15">
    <source>
        <dbReference type="EMBL" id="PKQ27488.1"/>
    </source>
</evidence>
<comment type="caution">
    <text evidence="15">The sequence shown here is derived from an EMBL/GenBank/DDBJ whole genome shotgun (WGS) entry which is preliminary data.</text>
</comment>
<keyword evidence="11 12" id="KW-0472">Membrane</keyword>
<dbReference type="AlphaFoldDB" id="A0A2N3G4H7"/>
<dbReference type="PROSITE" id="PS50109">
    <property type="entry name" value="HIS_KIN"/>
    <property type="match status" value="1"/>
</dbReference>
<dbReference type="SMART" id="SM00387">
    <property type="entry name" value="HATPase_c"/>
    <property type="match status" value="1"/>
</dbReference>
<dbReference type="EC" id="2.7.13.3" evidence="4"/>
<dbReference type="CDD" id="cd00082">
    <property type="entry name" value="HisKA"/>
    <property type="match status" value="1"/>
</dbReference>
<evidence type="ECO:0000313" key="16">
    <source>
        <dbReference type="Proteomes" id="UP000233654"/>
    </source>
</evidence>
<evidence type="ECO:0000256" key="4">
    <source>
        <dbReference type="ARBA" id="ARBA00012438"/>
    </source>
</evidence>
<evidence type="ECO:0000259" key="14">
    <source>
        <dbReference type="PROSITE" id="PS50885"/>
    </source>
</evidence>
<keyword evidence="7 12" id="KW-0812">Transmembrane</keyword>
<reference evidence="15 16" key="1">
    <citation type="journal article" date="2017" name="ISME J.">
        <title>Potential for microbial H2 and metal transformations associated with novel bacteria and archaea in deep terrestrial subsurface sediments.</title>
        <authorList>
            <person name="Hernsdorf A.W."/>
            <person name="Amano Y."/>
            <person name="Miyakawa K."/>
            <person name="Ise K."/>
            <person name="Suzuki Y."/>
            <person name="Anantharaman K."/>
            <person name="Probst A."/>
            <person name="Burstein D."/>
            <person name="Thomas B.C."/>
            <person name="Banfield J.F."/>
        </authorList>
    </citation>
    <scope>NUCLEOTIDE SEQUENCE [LARGE SCALE GENOMIC DNA]</scope>
    <source>
        <strain evidence="15">HGW-Actinobacteria-3</strain>
    </source>
</reference>
<dbReference type="SMART" id="SM00304">
    <property type="entry name" value="HAMP"/>
    <property type="match status" value="1"/>
</dbReference>
<evidence type="ECO:0000256" key="5">
    <source>
        <dbReference type="ARBA" id="ARBA00022553"/>
    </source>
</evidence>
<evidence type="ECO:0000259" key="13">
    <source>
        <dbReference type="PROSITE" id="PS50109"/>
    </source>
</evidence>
<dbReference type="InterPro" id="IPR036097">
    <property type="entry name" value="HisK_dim/P_sf"/>
</dbReference>
<protein>
    <recommendedName>
        <fullName evidence="4">histidine kinase</fullName>
        <ecNumber evidence="4">2.7.13.3</ecNumber>
    </recommendedName>
</protein>
<name>A0A2N3G4H7_9ACTN</name>
<evidence type="ECO:0000256" key="7">
    <source>
        <dbReference type="ARBA" id="ARBA00022692"/>
    </source>
</evidence>
<dbReference type="PROSITE" id="PS50885">
    <property type="entry name" value="HAMP"/>
    <property type="match status" value="1"/>
</dbReference>
<comment type="cofactor">
    <cofactor evidence="2">
        <name>a divalent metal cation</name>
        <dbReference type="ChEBI" id="CHEBI:60240"/>
    </cofactor>
</comment>
<dbReference type="FunFam" id="3.30.565.10:FF:000006">
    <property type="entry name" value="Sensor histidine kinase WalK"/>
    <property type="match status" value="1"/>
</dbReference>
<dbReference type="PANTHER" id="PTHR43711:SF1">
    <property type="entry name" value="HISTIDINE KINASE 1"/>
    <property type="match status" value="1"/>
</dbReference>
<evidence type="ECO:0000256" key="8">
    <source>
        <dbReference type="ARBA" id="ARBA00022777"/>
    </source>
</evidence>
<dbReference type="Pfam" id="PF00672">
    <property type="entry name" value="HAMP"/>
    <property type="match status" value="1"/>
</dbReference>
<keyword evidence="6" id="KW-0808">Transferase</keyword>
<keyword evidence="8" id="KW-0418">Kinase</keyword>
<dbReference type="Pfam" id="PF02518">
    <property type="entry name" value="HATPase_c"/>
    <property type="match status" value="1"/>
</dbReference>
<evidence type="ECO:0000256" key="10">
    <source>
        <dbReference type="ARBA" id="ARBA00023012"/>
    </source>
</evidence>
<evidence type="ECO:0000256" key="1">
    <source>
        <dbReference type="ARBA" id="ARBA00000085"/>
    </source>
</evidence>
<comment type="catalytic activity">
    <reaction evidence="1">
        <text>ATP + protein L-histidine = ADP + protein N-phospho-L-histidine.</text>
        <dbReference type="EC" id="2.7.13.3"/>
    </reaction>
</comment>
<dbReference type="SMART" id="SM00388">
    <property type="entry name" value="HisKA"/>
    <property type="match status" value="1"/>
</dbReference>
<keyword evidence="10" id="KW-0902">Two-component regulatory system</keyword>
<dbReference type="Pfam" id="PF00512">
    <property type="entry name" value="HisKA"/>
    <property type="match status" value="1"/>
</dbReference>
<dbReference type="Gene3D" id="3.30.565.10">
    <property type="entry name" value="Histidine kinase-like ATPase, C-terminal domain"/>
    <property type="match status" value="1"/>
</dbReference>
<feature type="transmembrane region" description="Helical" evidence="12">
    <location>
        <begin position="12"/>
        <end position="32"/>
    </location>
</feature>
<dbReference type="Proteomes" id="UP000233654">
    <property type="component" value="Unassembled WGS sequence"/>
</dbReference>
<evidence type="ECO:0000256" key="6">
    <source>
        <dbReference type="ARBA" id="ARBA00022679"/>
    </source>
</evidence>
<dbReference type="CDD" id="cd00075">
    <property type="entry name" value="HATPase"/>
    <property type="match status" value="1"/>
</dbReference>
<dbReference type="EMBL" id="PHEX01000090">
    <property type="protein sequence ID" value="PKQ27488.1"/>
    <property type="molecule type" value="Genomic_DNA"/>
</dbReference>
<dbReference type="InterPro" id="IPR036890">
    <property type="entry name" value="HATPase_C_sf"/>
</dbReference>
<dbReference type="InterPro" id="IPR005467">
    <property type="entry name" value="His_kinase_dom"/>
</dbReference>
<dbReference type="CDD" id="cd06225">
    <property type="entry name" value="HAMP"/>
    <property type="match status" value="1"/>
</dbReference>
<evidence type="ECO:0000256" key="11">
    <source>
        <dbReference type="ARBA" id="ARBA00023136"/>
    </source>
</evidence>
<dbReference type="InterPro" id="IPR003594">
    <property type="entry name" value="HATPase_dom"/>
</dbReference>
<evidence type="ECO:0000256" key="12">
    <source>
        <dbReference type="SAM" id="Phobius"/>
    </source>
</evidence>
<dbReference type="InterPro" id="IPR003660">
    <property type="entry name" value="HAMP_dom"/>
</dbReference>
<comment type="subcellular location">
    <subcellularLocation>
        <location evidence="3">Cell membrane</location>
    </subcellularLocation>
</comment>
<keyword evidence="5" id="KW-0597">Phosphoprotein</keyword>
<sequence length="477" mass="52322">MFRTLRGRVIATYFVVVVISLLLASLFFLFFLSRYTRDRERKDLIREVIAIAKHVKKLSDGQPASPVRARQANPDSGVVLKILNAESEISKVKLLLIASDGTVIVESKARPVFGNRAIKMPEGIFSETGPRITERYFKRFGKNYLFATAPSFMDSSPVFLMAIKPVEEIGLVAGALVGYVAVAGLIAMGISMLLALYLSGALSRPIREATAAARKMSAGDYSAEVPVRGSDETAELARDFNMMAERVRAAYELQREFVGNVSHELRTPLTSIEGFSQALLDGVTKSESERNRSLEIINQESKRLVRVLRDMLLLSQIDAGGLRSEKRQVDLVDLMRKLENVYGMRAESDGQVFRVDPPAEGLTIFTDADRLERILTNLLDNAFKYTNANDTVTLSAGVSDTHVQISVADSGPGIPPDALANIFDRFYRVDKSRSLKHSGAGLGLSICKELAGTLGGDIKVWSLLGHGTTFTVTLPIS</sequence>
<proteinExistence type="predicted"/>
<dbReference type="InterPro" id="IPR050736">
    <property type="entry name" value="Sensor_HK_Regulatory"/>
</dbReference>
<gene>
    <name evidence="15" type="ORF">CVT63_07765</name>
</gene>
<dbReference type="SUPFAM" id="SSF47384">
    <property type="entry name" value="Homodimeric domain of signal transducing histidine kinase"/>
    <property type="match status" value="1"/>
</dbReference>
<dbReference type="GO" id="GO:0000155">
    <property type="term" value="F:phosphorelay sensor kinase activity"/>
    <property type="evidence" value="ECO:0007669"/>
    <property type="project" value="InterPro"/>
</dbReference>
<feature type="domain" description="Histidine kinase" evidence="13">
    <location>
        <begin position="260"/>
        <end position="477"/>
    </location>
</feature>
<evidence type="ECO:0000256" key="9">
    <source>
        <dbReference type="ARBA" id="ARBA00022989"/>
    </source>
</evidence>
<dbReference type="PANTHER" id="PTHR43711">
    <property type="entry name" value="TWO-COMPONENT HISTIDINE KINASE"/>
    <property type="match status" value="1"/>
</dbReference>
<dbReference type="GO" id="GO:0005886">
    <property type="term" value="C:plasma membrane"/>
    <property type="evidence" value="ECO:0007669"/>
    <property type="project" value="UniProtKB-SubCell"/>
</dbReference>
<dbReference type="Gene3D" id="1.10.287.130">
    <property type="match status" value="1"/>
</dbReference>
<organism evidence="15 16">
    <name type="scientific">Candidatus Anoxymicrobium japonicum</name>
    <dbReference type="NCBI Taxonomy" id="2013648"/>
    <lineage>
        <taxon>Bacteria</taxon>
        <taxon>Bacillati</taxon>
        <taxon>Actinomycetota</taxon>
        <taxon>Candidatus Geothermincolia</taxon>
        <taxon>Candidatus Geothermincolales</taxon>
        <taxon>Candidatus Anoxymicrobiaceae</taxon>
        <taxon>Candidatus Anoxymicrobium</taxon>
    </lineage>
</organism>
<dbReference type="Gene3D" id="6.10.340.10">
    <property type="match status" value="1"/>
</dbReference>
<dbReference type="SUPFAM" id="SSF55874">
    <property type="entry name" value="ATPase domain of HSP90 chaperone/DNA topoisomerase II/histidine kinase"/>
    <property type="match status" value="1"/>
</dbReference>
<dbReference type="SUPFAM" id="SSF158472">
    <property type="entry name" value="HAMP domain-like"/>
    <property type="match status" value="1"/>
</dbReference>
<dbReference type="InterPro" id="IPR003661">
    <property type="entry name" value="HisK_dim/P_dom"/>
</dbReference>
<keyword evidence="9 12" id="KW-1133">Transmembrane helix</keyword>
<dbReference type="InterPro" id="IPR004358">
    <property type="entry name" value="Sig_transdc_His_kin-like_C"/>
</dbReference>
<dbReference type="FunFam" id="1.10.287.130:FF:000001">
    <property type="entry name" value="Two-component sensor histidine kinase"/>
    <property type="match status" value="1"/>
</dbReference>
<dbReference type="GO" id="GO:0005509">
    <property type="term" value="F:calcium ion binding"/>
    <property type="evidence" value="ECO:0007669"/>
    <property type="project" value="UniProtKB-ARBA"/>
</dbReference>
<dbReference type="PRINTS" id="PR00344">
    <property type="entry name" value="BCTRLSENSOR"/>
</dbReference>
<evidence type="ECO:0000256" key="2">
    <source>
        <dbReference type="ARBA" id="ARBA00001968"/>
    </source>
</evidence>
<feature type="transmembrane region" description="Helical" evidence="12">
    <location>
        <begin position="169"/>
        <end position="198"/>
    </location>
</feature>
<feature type="domain" description="HAMP" evidence="14">
    <location>
        <begin position="200"/>
        <end position="252"/>
    </location>
</feature>